<evidence type="ECO:0000313" key="14">
    <source>
        <dbReference type="Proteomes" id="UP000274346"/>
    </source>
</evidence>
<feature type="transmembrane region" description="Helical" evidence="11">
    <location>
        <begin position="25"/>
        <end position="43"/>
    </location>
</feature>
<evidence type="ECO:0000256" key="5">
    <source>
        <dbReference type="ARBA" id="ARBA00022519"/>
    </source>
</evidence>
<evidence type="ECO:0000259" key="12">
    <source>
        <dbReference type="PROSITE" id="PS52015"/>
    </source>
</evidence>
<feature type="compositionally biased region" description="Basic and acidic residues" evidence="10">
    <location>
        <begin position="94"/>
        <end position="104"/>
    </location>
</feature>
<keyword evidence="5" id="KW-0997">Cell inner membrane</keyword>
<dbReference type="SUPFAM" id="SSF74653">
    <property type="entry name" value="TolA/TonB C-terminal domain"/>
    <property type="match status" value="1"/>
</dbReference>
<dbReference type="Gene3D" id="3.30.1150.10">
    <property type="match status" value="1"/>
</dbReference>
<dbReference type="InterPro" id="IPR037682">
    <property type="entry name" value="TonB_C"/>
</dbReference>
<dbReference type="PROSITE" id="PS52015">
    <property type="entry name" value="TONB_CTD"/>
    <property type="match status" value="1"/>
</dbReference>
<keyword evidence="8 11" id="KW-1133">Transmembrane helix</keyword>
<feature type="compositionally biased region" description="Basic residues" evidence="10">
    <location>
        <begin position="123"/>
        <end position="132"/>
    </location>
</feature>
<evidence type="ECO:0000256" key="4">
    <source>
        <dbReference type="ARBA" id="ARBA00022475"/>
    </source>
</evidence>
<evidence type="ECO:0000256" key="1">
    <source>
        <dbReference type="ARBA" id="ARBA00004383"/>
    </source>
</evidence>
<evidence type="ECO:0000256" key="7">
    <source>
        <dbReference type="ARBA" id="ARBA00022927"/>
    </source>
</evidence>
<dbReference type="InterPro" id="IPR051045">
    <property type="entry name" value="TonB-dependent_transducer"/>
</dbReference>
<gene>
    <name evidence="13" type="ORF">NCTC13098_06542</name>
</gene>
<keyword evidence="4" id="KW-1003">Cell membrane</keyword>
<evidence type="ECO:0000256" key="3">
    <source>
        <dbReference type="ARBA" id="ARBA00022448"/>
    </source>
</evidence>
<evidence type="ECO:0000256" key="6">
    <source>
        <dbReference type="ARBA" id="ARBA00022692"/>
    </source>
</evidence>
<dbReference type="GO" id="GO:0015031">
    <property type="term" value="P:protein transport"/>
    <property type="evidence" value="ECO:0007669"/>
    <property type="project" value="UniProtKB-KW"/>
</dbReference>
<dbReference type="GO" id="GO:0098797">
    <property type="term" value="C:plasma membrane protein complex"/>
    <property type="evidence" value="ECO:0007669"/>
    <property type="project" value="TreeGrafter"/>
</dbReference>
<evidence type="ECO:0000256" key="9">
    <source>
        <dbReference type="ARBA" id="ARBA00023136"/>
    </source>
</evidence>
<feature type="region of interest" description="Disordered" evidence="10">
    <location>
        <begin position="71"/>
        <end position="164"/>
    </location>
</feature>
<proteinExistence type="inferred from homology"/>
<evidence type="ECO:0000256" key="10">
    <source>
        <dbReference type="SAM" id="MobiDB-lite"/>
    </source>
</evidence>
<comment type="similarity">
    <text evidence="2">Belongs to the TonB family.</text>
</comment>
<evidence type="ECO:0000256" key="8">
    <source>
        <dbReference type="ARBA" id="ARBA00022989"/>
    </source>
</evidence>
<accession>A0A3P8J7H3</accession>
<evidence type="ECO:0000313" key="13">
    <source>
        <dbReference type="EMBL" id="VDR30109.1"/>
    </source>
</evidence>
<evidence type="ECO:0000256" key="2">
    <source>
        <dbReference type="ARBA" id="ARBA00006555"/>
    </source>
</evidence>
<reference evidence="13 14" key="1">
    <citation type="submission" date="2018-12" db="EMBL/GenBank/DDBJ databases">
        <authorList>
            <consortium name="Pathogen Informatics"/>
        </authorList>
    </citation>
    <scope>NUCLEOTIDE SEQUENCE [LARGE SCALE GENOMIC DNA]</scope>
    <source>
        <strain evidence="13 14">NCTC13098</strain>
    </source>
</reference>
<keyword evidence="6 11" id="KW-0812">Transmembrane</keyword>
<dbReference type="EMBL" id="LR131271">
    <property type="protein sequence ID" value="VDR30109.1"/>
    <property type="molecule type" value="Genomic_DNA"/>
</dbReference>
<keyword evidence="7" id="KW-0653">Protein transport</keyword>
<protein>
    <submittedName>
        <fullName evidence="13">TonB family C-terminal domain</fullName>
    </submittedName>
</protein>
<feature type="domain" description="TonB C-terminal" evidence="12">
    <location>
        <begin position="183"/>
        <end position="280"/>
    </location>
</feature>
<comment type="subcellular location">
    <subcellularLocation>
        <location evidence="1">Cell inner membrane</location>
        <topology evidence="1">Single-pass membrane protein</topology>
        <orientation evidence="1">Periplasmic side</orientation>
    </subcellularLocation>
</comment>
<dbReference type="NCBIfam" id="TIGR01352">
    <property type="entry name" value="tonB_Cterm"/>
    <property type="match status" value="1"/>
</dbReference>
<dbReference type="GO" id="GO:0031992">
    <property type="term" value="F:energy transducer activity"/>
    <property type="evidence" value="ECO:0007669"/>
    <property type="project" value="TreeGrafter"/>
</dbReference>
<organism evidence="13 14">
    <name type="scientific">Raoultella terrigena</name>
    <name type="common">Klebsiella terrigena</name>
    <dbReference type="NCBI Taxonomy" id="577"/>
    <lineage>
        <taxon>Bacteria</taxon>
        <taxon>Pseudomonadati</taxon>
        <taxon>Pseudomonadota</taxon>
        <taxon>Gammaproteobacteria</taxon>
        <taxon>Enterobacterales</taxon>
        <taxon>Enterobacteriaceae</taxon>
        <taxon>Klebsiella/Raoultella group</taxon>
        <taxon>Raoultella</taxon>
    </lineage>
</organism>
<dbReference type="Pfam" id="PF03544">
    <property type="entry name" value="TonB_C"/>
    <property type="match status" value="1"/>
</dbReference>
<feature type="compositionally biased region" description="Low complexity" evidence="10">
    <location>
        <begin position="146"/>
        <end position="160"/>
    </location>
</feature>
<keyword evidence="9 11" id="KW-0472">Membrane</keyword>
<dbReference type="PANTHER" id="PTHR33446:SF2">
    <property type="entry name" value="PROTEIN TONB"/>
    <property type="match status" value="1"/>
</dbReference>
<dbReference type="GO" id="GO:0055085">
    <property type="term" value="P:transmembrane transport"/>
    <property type="evidence" value="ECO:0007669"/>
    <property type="project" value="InterPro"/>
</dbReference>
<dbReference type="KEGG" id="rtg:NCTC13098_06542"/>
<dbReference type="InterPro" id="IPR006260">
    <property type="entry name" value="TonB/TolA_C"/>
</dbReference>
<evidence type="ECO:0000256" key="11">
    <source>
        <dbReference type="SAM" id="Phobius"/>
    </source>
</evidence>
<dbReference type="PANTHER" id="PTHR33446">
    <property type="entry name" value="PROTEIN TONB-RELATED"/>
    <property type="match status" value="1"/>
</dbReference>
<dbReference type="Proteomes" id="UP000274346">
    <property type="component" value="Chromosome"/>
</dbReference>
<sequence>MLNKNALSAAPLFPQGWERGAGRRWTFAGLLTLLLHVMLLGWLCYQSSPPPPLPAAAPMVVLMLSSQTQSVASPEKMPTGVLQTHSLPSSRPVAQKEEVKEETRPALTQAPQGTEPKTPPAVKKSKPAKRKVPTPPKTAAEREVTPSKTSAAADTSAPPSMNDRQVAAPQNMAAPQSNPMSSDWSGKLLAHLSRFKRYPAVALRQQRQGVVYISITLDRQGNVLTAKLLRASGVDSLDREAEQLAKRAAPLPPPPDDIRAGQPSFSVTLPIRFDLREMRL</sequence>
<dbReference type="AlphaFoldDB" id="A0A3P8J7H3"/>
<name>A0A3P8J7H3_RAOTE</name>
<keyword evidence="3" id="KW-0813">Transport</keyword>